<feature type="short sequence motif" description="TonB C-terminal box" evidence="13">
    <location>
        <begin position="179"/>
        <end position="196"/>
    </location>
</feature>
<dbReference type="PROSITE" id="PS01156">
    <property type="entry name" value="TONB_DEPENDENT_REC_2"/>
    <property type="match status" value="1"/>
</dbReference>
<evidence type="ECO:0000256" key="2">
    <source>
        <dbReference type="ARBA" id="ARBA00022448"/>
    </source>
</evidence>
<organism evidence="15">
    <name type="scientific">Escherichia coli</name>
    <dbReference type="NCBI Taxonomy" id="562"/>
    <lineage>
        <taxon>Bacteria</taxon>
        <taxon>Pseudomonadati</taxon>
        <taxon>Pseudomonadota</taxon>
        <taxon>Gammaproteobacteria</taxon>
        <taxon>Enterobacterales</taxon>
        <taxon>Enterobacteriaceae</taxon>
        <taxon>Escherichia</taxon>
    </lineage>
</organism>
<evidence type="ECO:0000256" key="9">
    <source>
        <dbReference type="ARBA" id="ARBA00023077"/>
    </source>
</evidence>
<comment type="caution">
    <text evidence="15">The sequence shown here is derived from an EMBL/GenBank/DDBJ whole genome shotgun (WGS) entry which is preliminary data.</text>
</comment>
<sequence length="196" mass="21444">YEVGLKSDIGEMNLGAALFRLERPFAYLDTDNVYKEQGNQVNNGLELTAAGNVWQGLNIYSGVTFLDPKLKDTANASTSNKQVVGVPKVQANLLAEYSLPSIPEWVYSANVHYTGKRAANDTNTSYASSYTTWDLGTRYTTKVSNVPTTFRVVVNNVFDKHYWASIFPSGTDGDNGSPSAFIGGGREVRASVTFDF</sequence>
<evidence type="ECO:0000256" key="4">
    <source>
        <dbReference type="ARBA" id="ARBA00022496"/>
    </source>
</evidence>
<evidence type="ECO:0000256" key="5">
    <source>
        <dbReference type="ARBA" id="ARBA00022692"/>
    </source>
</evidence>
<dbReference type="PROSITE" id="PS52016">
    <property type="entry name" value="TONB_DEPENDENT_REC_3"/>
    <property type="match status" value="1"/>
</dbReference>
<dbReference type="InterPro" id="IPR039426">
    <property type="entry name" value="TonB-dep_rcpt-like"/>
</dbReference>
<evidence type="ECO:0000256" key="11">
    <source>
        <dbReference type="ARBA" id="ARBA00023237"/>
    </source>
</evidence>
<dbReference type="RefSeq" id="WP_324250590.1">
    <property type="nucleotide sequence ID" value="NZ_JADCOJ010000131.1"/>
</dbReference>
<dbReference type="Pfam" id="PF00593">
    <property type="entry name" value="TonB_dep_Rec_b-barrel"/>
    <property type="match status" value="1"/>
</dbReference>
<evidence type="ECO:0000256" key="13">
    <source>
        <dbReference type="PROSITE-ProRule" id="PRU10144"/>
    </source>
</evidence>
<evidence type="ECO:0000256" key="12">
    <source>
        <dbReference type="PROSITE-ProRule" id="PRU01360"/>
    </source>
</evidence>
<evidence type="ECO:0000256" key="3">
    <source>
        <dbReference type="ARBA" id="ARBA00022452"/>
    </source>
</evidence>
<keyword evidence="3 12" id="KW-1134">Transmembrane beta strand</keyword>
<evidence type="ECO:0000256" key="1">
    <source>
        <dbReference type="ARBA" id="ARBA00004571"/>
    </source>
</evidence>
<keyword evidence="11 12" id="KW-0998">Cell outer membrane</keyword>
<dbReference type="GO" id="GO:0015344">
    <property type="term" value="F:siderophore uptake transmembrane transporter activity"/>
    <property type="evidence" value="ECO:0007669"/>
    <property type="project" value="TreeGrafter"/>
</dbReference>
<dbReference type="PANTHER" id="PTHR32552:SF68">
    <property type="entry name" value="FERRICHROME OUTER MEMBRANE TRANSPORTER_PHAGE RECEPTOR"/>
    <property type="match status" value="1"/>
</dbReference>
<name>A0A6G1XPW1_ECOLX</name>
<dbReference type="InterPro" id="IPR010917">
    <property type="entry name" value="TonB_rcpt_CS"/>
</dbReference>
<evidence type="ECO:0000256" key="6">
    <source>
        <dbReference type="ARBA" id="ARBA00022729"/>
    </source>
</evidence>
<comment type="similarity">
    <text evidence="12">Belongs to the TonB-dependent receptor family.</text>
</comment>
<reference evidence="15" key="1">
    <citation type="submission" date="2019-11" db="EMBL/GenBank/DDBJ databases">
        <title>Analysis of E. coli strains isolated from veterinary workers in Switzerland.</title>
        <authorList>
            <person name="Campos-Madueno E.I."/>
            <person name="Endimiani A."/>
            <person name="Bernasconi O.J."/>
            <person name="Buedel T."/>
        </authorList>
    </citation>
    <scope>NUCLEOTIDE SEQUENCE</scope>
    <source>
        <strain evidence="15">MDRO_M_054-COL</strain>
    </source>
</reference>
<keyword evidence="7" id="KW-0408">Iron</keyword>
<dbReference type="InterPro" id="IPR000531">
    <property type="entry name" value="Beta-barrel_TonB"/>
</dbReference>
<accession>A0A6G1XPW1</accession>
<keyword evidence="9" id="KW-0798">TonB box</keyword>
<gene>
    <name evidence="15" type="ORF">GIY10_24275</name>
</gene>
<keyword evidence="5 12" id="KW-0812">Transmembrane</keyword>
<dbReference type="Gene3D" id="2.40.170.20">
    <property type="entry name" value="TonB-dependent receptor, beta-barrel domain"/>
    <property type="match status" value="1"/>
</dbReference>
<evidence type="ECO:0000256" key="10">
    <source>
        <dbReference type="ARBA" id="ARBA00023136"/>
    </source>
</evidence>
<dbReference type="PANTHER" id="PTHR32552">
    <property type="entry name" value="FERRICHROME IRON RECEPTOR-RELATED"/>
    <property type="match status" value="1"/>
</dbReference>
<comment type="subcellular location">
    <subcellularLocation>
        <location evidence="1 12">Cell outer membrane</location>
        <topology evidence="1 12">Multi-pass membrane protein</topology>
    </subcellularLocation>
</comment>
<keyword evidence="4" id="KW-0410">Iron transport</keyword>
<keyword evidence="6" id="KW-0732">Signal</keyword>
<dbReference type="EMBL" id="WJQX01000057">
    <property type="protein sequence ID" value="MRH56930.1"/>
    <property type="molecule type" value="Genomic_DNA"/>
</dbReference>
<evidence type="ECO:0000256" key="7">
    <source>
        <dbReference type="ARBA" id="ARBA00023004"/>
    </source>
</evidence>
<evidence type="ECO:0000313" key="15">
    <source>
        <dbReference type="EMBL" id="MRH56930.1"/>
    </source>
</evidence>
<dbReference type="AlphaFoldDB" id="A0A6G1XPW1"/>
<dbReference type="SUPFAM" id="SSF56935">
    <property type="entry name" value="Porins"/>
    <property type="match status" value="1"/>
</dbReference>
<keyword evidence="15" id="KW-0675">Receptor</keyword>
<feature type="domain" description="TonB-dependent receptor-like beta-barrel" evidence="14">
    <location>
        <begin position="1"/>
        <end position="157"/>
    </location>
</feature>
<evidence type="ECO:0000256" key="8">
    <source>
        <dbReference type="ARBA" id="ARBA00023065"/>
    </source>
</evidence>
<dbReference type="InterPro" id="IPR036942">
    <property type="entry name" value="Beta-barrel_TonB_sf"/>
</dbReference>
<dbReference type="GO" id="GO:0009279">
    <property type="term" value="C:cell outer membrane"/>
    <property type="evidence" value="ECO:0007669"/>
    <property type="project" value="UniProtKB-SubCell"/>
</dbReference>
<proteinExistence type="inferred from homology"/>
<feature type="non-terminal residue" evidence="15">
    <location>
        <position position="1"/>
    </location>
</feature>
<keyword evidence="8" id="KW-0406">Ion transport</keyword>
<keyword evidence="10 12" id="KW-0472">Membrane</keyword>
<keyword evidence="2 12" id="KW-0813">Transport</keyword>
<evidence type="ECO:0000259" key="14">
    <source>
        <dbReference type="Pfam" id="PF00593"/>
    </source>
</evidence>
<protein>
    <submittedName>
        <fullName evidence="15">TonB-dependent siderophore receptor</fullName>
    </submittedName>
</protein>